<dbReference type="NCBIfam" id="NF033487">
    <property type="entry name" value="Lacal_2735_fam"/>
    <property type="match status" value="1"/>
</dbReference>
<dbReference type="InterPro" id="IPR045493">
    <property type="entry name" value="DUF6435"/>
</dbReference>
<feature type="coiled-coil region" evidence="1">
    <location>
        <begin position="10"/>
        <end position="56"/>
    </location>
</feature>
<gene>
    <name evidence="2" type="ORF">LP43_0483</name>
</gene>
<dbReference type="AlphaFoldDB" id="A0A0A0BJJ4"/>
<dbReference type="RefSeq" id="WP_008291069.1">
    <property type="nucleotide sequence ID" value="NZ_JRQD01000001.1"/>
</dbReference>
<organism evidence="2 3">
    <name type="scientific">Methylophaga thiooxydans</name>
    <dbReference type="NCBI Taxonomy" id="392484"/>
    <lineage>
        <taxon>Bacteria</taxon>
        <taxon>Pseudomonadati</taxon>
        <taxon>Pseudomonadota</taxon>
        <taxon>Gammaproteobacteria</taxon>
        <taxon>Thiotrichales</taxon>
        <taxon>Piscirickettsiaceae</taxon>
        <taxon>Methylophaga</taxon>
    </lineage>
</organism>
<evidence type="ECO:0000256" key="1">
    <source>
        <dbReference type="SAM" id="Coils"/>
    </source>
</evidence>
<accession>A0A0A0BJJ4</accession>
<name>A0A0A0BJJ4_9GAMM</name>
<comment type="caution">
    <text evidence="2">The sequence shown here is derived from an EMBL/GenBank/DDBJ whole genome shotgun (WGS) entry which is preliminary data.</text>
</comment>
<dbReference type="Proteomes" id="UP000029999">
    <property type="component" value="Unassembled WGS sequence"/>
</dbReference>
<evidence type="ECO:0008006" key="4">
    <source>
        <dbReference type="Google" id="ProtNLM"/>
    </source>
</evidence>
<reference evidence="2 3" key="1">
    <citation type="submission" date="2014-09" db="EMBL/GenBank/DDBJ databases">
        <authorList>
            <person name="Grob C."/>
            <person name="Taubert M."/>
            <person name="Howat A.M."/>
            <person name="Burns O.J."/>
            <person name="Dixon J.L."/>
            <person name="Chen Y."/>
            <person name="Murrell J.C."/>
        </authorList>
    </citation>
    <scope>NUCLEOTIDE SEQUENCE [LARGE SCALE GENOMIC DNA]</scope>
    <source>
        <strain evidence="2">L4</strain>
    </source>
</reference>
<keyword evidence="1" id="KW-0175">Coiled coil</keyword>
<sequence length="58" mass="6660">MLSFFKANPEKKLKKQLAQKREQALNAQRNGDIRQFATLTEEAEALLKQLQTVQADKT</sequence>
<dbReference type="Pfam" id="PF20027">
    <property type="entry name" value="DUF6435"/>
    <property type="match status" value="1"/>
</dbReference>
<protein>
    <recommendedName>
        <fullName evidence="4">Lacal_2735 family protein</fullName>
    </recommendedName>
</protein>
<proteinExistence type="predicted"/>
<evidence type="ECO:0000313" key="3">
    <source>
        <dbReference type="Proteomes" id="UP000029999"/>
    </source>
</evidence>
<dbReference type="EMBL" id="JRQD01000001">
    <property type="protein sequence ID" value="KGM08060.1"/>
    <property type="molecule type" value="Genomic_DNA"/>
</dbReference>
<dbReference type="STRING" id="392484.LP43_0483"/>
<evidence type="ECO:0000313" key="2">
    <source>
        <dbReference type="EMBL" id="KGM08060.1"/>
    </source>
</evidence>